<evidence type="ECO:0000313" key="3">
    <source>
        <dbReference type="Proteomes" id="UP001151516"/>
    </source>
</evidence>
<comment type="caution">
    <text evidence="2">The sequence shown here is derived from an EMBL/GenBank/DDBJ whole genome shotgun (WGS) entry which is preliminary data.</text>
</comment>
<proteinExistence type="predicted"/>
<evidence type="ECO:0000256" key="1">
    <source>
        <dbReference type="SAM" id="MobiDB-lite"/>
    </source>
</evidence>
<protein>
    <submittedName>
        <fullName evidence="2">Uncharacterized protein</fullName>
    </submittedName>
</protein>
<organism evidence="2 3">
    <name type="scientific">Coemansia spiralis</name>
    <dbReference type="NCBI Taxonomy" id="417178"/>
    <lineage>
        <taxon>Eukaryota</taxon>
        <taxon>Fungi</taxon>
        <taxon>Fungi incertae sedis</taxon>
        <taxon>Zoopagomycota</taxon>
        <taxon>Kickxellomycotina</taxon>
        <taxon>Kickxellomycetes</taxon>
        <taxon>Kickxellales</taxon>
        <taxon>Kickxellaceae</taxon>
        <taxon>Coemansia</taxon>
    </lineage>
</organism>
<accession>A0A9W8GHP9</accession>
<keyword evidence="3" id="KW-1185">Reference proteome</keyword>
<name>A0A9W8GHP9_9FUNG</name>
<dbReference type="OrthoDB" id="5541232at2759"/>
<dbReference type="AlphaFoldDB" id="A0A9W8GHP9"/>
<sequence>MLRHPPASIAVTHKDVDELATMQRALLNRVQSSKQPGTPGGGGDKGTTAAAGSAAPGRGARQVAFDGHGAERQRRQQMSVSERLGL</sequence>
<reference evidence="2" key="1">
    <citation type="submission" date="2022-07" db="EMBL/GenBank/DDBJ databases">
        <title>Phylogenomic reconstructions and comparative analyses of Kickxellomycotina fungi.</title>
        <authorList>
            <person name="Reynolds N.K."/>
            <person name="Stajich J.E."/>
            <person name="Barry K."/>
            <person name="Grigoriev I.V."/>
            <person name="Crous P."/>
            <person name="Smith M.E."/>
        </authorList>
    </citation>
    <scope>NUCLEOTIDE SEQUENCE</scope>
    <source>
        <strain evidence="2">CBS 109367</strain>
    </source>
</reference>
<dbReference type="Proteomes" id="UP001151516">
    <property type="component" value="Unassembled WGS sequence"/>
</dbReference>
<feature type="compositionally biased region" description="Low complexity" evidence="1">
    <location>
        <begin position="46"/>
        <end position="60"/>
    </location>
</feature>
<feature type="region of interest" description="Disordered" evidence="1">
    <location>
        <begin position="29"/>
        <end position="86"/>
    </location>
</feature>
<dbReference type="EMBL" id="JANBTX010000041">
    <property type="protein sequence ID" value="KAJ2688664.1"/>
    <property type="molecule type" value="Genomic_DNA"/>
</dbReference>
<evidence type="ECO:0000313" key="2">
    <source>
        <dbReference type="EMBL" id="KAJ2688664.1"/>
    </source>
</evidence>
<gene>
    <name evidence="2" type="ORF">IWW39_002061</name>
</gene>